<dbReference type="RefSeq" id="WP_212904930.1">
    <property type="nucleotide sequence ID" value="NZ_BOPZ01000031.1"/>
</dbReference>
<feature type="chain" id="PRO_5037587095" evidence="2">
    <location>
        <begin position="27"/>
        <end position="176"/>
    </location>
</feature>
<reference evidence="3" key="1">
    <citation type="submission" date="2021-03" db="EMBL/GenBank/DDBJ databases">
        <title>Taxonomic study of Clostridium polyendosporum from meadow-gley soil under rice.</title>
        <authorList>
            <person name="Kobayashi H."/>
            <person name="Tanizawa Y."/>
            <person name="Yagura M."/>
        </authorList>
    </citation>
    <scope>NUCLEOTIDE SEQUENCE</scope>
    <source>
        <strain evidence="3">JCM 30710</strain>
    </source>
</reference>
<dbReference type="EMBL" id="BOPZ01000031">
    <property type="protein sequence ID" value="GIM30251.1"/>
    <property type="molecule type" value="Genomic_DNA"/>
</dbReference>
<proteinExistence type="predicted"/>
<dbReference type="Proteomes" id="UP000679179">
    <property type="component" value="Unassembled WGS sequence"/>
</dbReference>
<feature type="signal peptide" evidence="2">
    <location>
        <begin position="1"/>
        <end position="26"/>
    </location>
</feature>
<evidence type="ECO:0000256" key="1">
    <source>
        <dbReference type="SAM" id="Phobius"/>
    </source>
</evidence>
<keyword evidence="4" id="KW-1185">Reference proteome</keyword>
<evidence type="ECO:0000313" key="4">
    <source>
        <dbReference type="Proteomes" id="UP000679179"/>
    </source>
</evidence>
<organism evidence="3 4">
    <name type="scientific">Clostridium polyendosporum</name>
    <dbReference type="NCBI Taxonomy" id="69208"/>
    <lineage>
        <taxon>Bacteria</taxon>
        <taxon>Bacillati</taxon>
        <taxon>Bacillota</taxon>
        <taxon>Clostridia</taxon>
        <taxon>Eubacteriales</taxon>
        <taxon>Clostridiaceae</taxon>
        <taxon>Clostridium</taxon>
    </lineage>
</organism>
<keyword evidence="1" id="KW-0472">Membrane</keyword>
<keyword evidence="1" id="KW-1133">Transmembrane helix</keyword>
<accession>A0A919S2N7</accession>
<evidence type="ECO:0000256" key="2">
    <source>
        <dbReference type="SAM" id="SignalP"/>
    </source>
</evidence>
<keyword evidence="2" id="KW-0732">Signal</keyword>
<feature type="transmembrane region" description="Helical" evidence="1">
    <location>
        <begin position="151"/>
        <end position="170"/>
    </location>
</feature>
<evidence type="ECO:0000313" key="3">
    <source>
        <dbReference type="EMBL" id="GIM30251.1"/>
    </source>
</evidence>
<keyword evidence="1" id="KW-0812">Transmembrane</keyword>
<gene>
    <name evidence="3" type="ORF">CPJCM30710_29170</name>
</gene>
<sequence>MKKLRLLVSTLAVATLVVGTSVTAFAKPKDDVVKALKQAKAPDVYIIKTENYLKTNTLTEAQTKEVVSQIDKIRDIVKAEKVSGISQLSKESKAQVLAAIEQAANAAGLTASLSKNVLGTYVLTLFDGNGKAVVSATADDIIMKKAGSGSFVLVLGSMMIIAAAGSLMFVKRVATA</sequence>
<comment type="caution">
    <text evidence="3">The sequence shown here is derived from an EMBL/GenBank/DDBJ whole genome shotgun (WGS) entry which is preliminary data.</text>
</comment>
<protein>
    <submittedName>
        <fullName evidence="3">Uncharacterized protein</fullName>
    </submittedName>
</protein>
<dbReference type="AlphaFoldDB" id="A0A919S2N7"/>
<name>A0A919S2N7_9CLOT</name>